<evidence type="ECO:0000313" key="1">
    <source>
        <dbReference type="EMBL" id="KAF4408784.1"/>
    </source>
</evidence>
<name>A0ABQ7FMF7_9ACTN</name>
<gene>
    <name evidence="1" type="ORF">GCU69_12410</name>
</gene>
<comment type="caution">
    <text evidence="1">The sequence shown here is derived from an EMBL/GenBank/DDBJ whole genome shotgun (WGS) entry which is preliminary data.</text>
</comment>
<keyword evidence="2" id="KW-1185">Reference proteome</keyword>
<organism evidence="1 2">
    <name type="scientific">Streptomyces lycii</name>
    <dbReference type="NCBI Taxonomy" id="2654337"/>
    <lineage>
        <taxon>Bacteria</taxon>
        <taxon>Bacillati</taxon>
        <taxon>Actinomycetota</taxon>
        <taxon>Actinomycetes</taxon>
        <taxon>Kitasatosporales</taxon>
        <taxon>Streptomycetaceae</taxon>
        <taxon>Streptomyces</taxon>
    </lineage>
</organism>
<dbReference type="EMBL" id="WHPN01000263">
    <property type="protein sequence ID" value="KAF4408784.1"/>
    <property type="molecule type" value="Genomic_DNA"/>
</dbReference>
<reference evidence="1 2" key="1">
    <citation type="submission" date="2019-10" db="EMBL/GenBank/DDBJ databases">
        <title>Streptomyces tenebrisbrunneis sp.nov., an endogenous actinomycete isolated from of Lycium ruthenicum.</title>
        <authorList>
            <person name="Ma L."/>
        </authorList>
    </citation>
    <scope>NUCLEOTIDE SEQUENCE [LARGE SCALE GENOMIC DNA]</scope>
    <source>
        <strain evidence="1 2">TRM 66187</strain>
    </source>
</reference>
<dbReference type="RefSeq" id="WP_098754305.1">
    <property type="nucleotide sequence ID" value="NZ_WHPN01000263.1"/>
</dbReference>
<accession>A0ABQ7FMF7</accession>
<protein>
    <submittedName>
        <fullName evidence="1">Uncharacterized protein</fullName>
    </submittedName>
</protein>
<evidence type="ECO:0000313" key="2">
    <source>
        <dbReference type="Proteomes" id="UP000621266"/>
    </source>
</evidence>
<dbReference type="InterPro" id="IPR047719">
    <property type="entry name" value="SCO5918-like"/>
</dbReference>
<sequence>MRVTIAGVFFYLQASEVEQKMSGVKPDPVTGEAVVVGRRSYPVKQVGTLVTGQDPRDFSAGEVVRAMRKLGFTCKPAPEVQSTAVIDAERLLGGISTPNPPQPPVTA</sequence>
<proteinExistence type="predicted"/>
<dbReference type="NCBIfam" id="NF038312">
    <property type="entry name" value="SCO5918_fam"/>
    <property type="match status" value="1"/>
</dbReference>
<dbReference type="Proteomes" id="UP000621266">
    <property type="component" value="Unassembled WGS sequence"/>
</dbReference>